<dbReference type="GO" id="GO:0008108">
    <property type="term" value="F:UDP-glucose:hexose-1-phosphate uridylyltransferase activity"/>
    <property type="evidence" value="ECO:0007669"/>
    <property type="project" value="InterPro"/>
</dbReference>
<evidence type="ECO:0000256" key="3">
    <source>
        <dbReference type="ARBA" id="ARBA00023277"/>
    </source>
</evidence>
<dbReference type="PANTHER" id="PTHR42763:SF1">
    <property type="entry name" value="UDP-GLUCOSE--HEXOSE-1-PHOSPHATE URIDYLYLTRANSFERASE"/>
    <property type="match status" value="1"/>
</dbReference>
<dbReference type="InterPro" id="IPR001937">
    <property type="entry name" value="GalP_UDPtransf1"/>
</dbReference>
<reference evidence="6 7" key="1">
    <citation type="journal article" date="2013" name="Mar. Genomics">
        <title>Expression of sulfatases in Rhodopirellula baltica and the diversity of sulfatases in the genus Rhodopirellula.</title>
        <authorList>
            <person name="Wegner C.E."/>
            <person name="Richter-Heitmann T."/>
            <person name="Klindworth A."/>
            <person name="Klockow C."/>
            <person name="Richter M."/>
            <person name="Achstetter T."/>
            <person name="Glockner F.O."/>
            <person name="Harder J."/>
        </authorList>
    </citation>
    <scope>NUCLEOTIDE SEQUENCE [LARGE SCALE GENOMIC DNA]</scope>
    <source>
        <strain evidence="6 7">SH28</strain>
    </source>
</reference>
<evidence type="ECO:0000259" key="5">
    <source>
        <dbReference type="Pfam" id="PF01087"/>
    </source>
</evidence>
<evidence type="ECO:0000256" key="1">
    <source>
        <dbReference type="ARBA" id="ARBA00022679"/>
    </source>
</evidence>
<dbReference type="CDD" id="cd00608">
    <property type="entry name" value="GalT"/>
    <property type="match status" value="1"/>
</dbReference>
<gene>
    <name evidence="6" type="ORF">RBSH_04469</name>
</gene>
<feature type="region of interest" description="Disordered" evidence="4">
    <location>
        <begin position="1"/>
        <end position="74"/>
    </location>
</feature>
<keyword evidence="2 6" id="KW-0548">Nucleotidyltransferase</keyword>
<dbReference type="AlphaFoldDB" id="K5DCG1"/>
<feature type="compositionally biased region" description="Basic and acidic residues" evidence="4">
    <location>
        <begin position="62"/>
        <end position="74"/>
    </location>
</feature>
<dbReference type="PATRIC" id="fig|993517.3.peg.4859"/>
<dbReference type="InterPro" id="IPR005849">
    <property type="entry name" value="GalP_Utransf_N"/>
</dbReference>
<comment type="caution">
    <text evidence="6">The sequence shown here is derived from an EMBL/GenBank/DDBJ whole genome shotgun (WGS) entry which is preliminary data.</text>
</comment>
<dbReference type="Pfam" id="PF01087">
    <property type="entry name" value="GalP_UDP_transf"/>
    <property type="match status" value="1"/>
</dbReference>
<dbReference type="InterPro" id="IPR053177">
    <property type="entry name" value="ADP-glucose_phosphorylase"/>
</dbReference>
<organism evidence="6 7">
    <name type="scientific">Rhodopirellula baltica SH28</name>
    <dbReference type="NCBI Taxonomy" id="993517"/>
    <lineage>
        <taxon>Bacteria</taxon>
        <taxon>Pseudomonadati</taxon>
        <taxon>Planctomycetota</taxon>
        <taxon>Planctomycetia</taxon>
        <taxon>Pirellulales</taxon>
        <taxon>Pirellulaceae</taxon>
        <taxon>Rhodopirellula</taxon>
    </lineage>
</organism>
<evidence type="ECO:0000313" key="6">
    <source>
        <dbReference type="EMBL" id="EKK00133.1"/>
    </source>
</evidence>
<evidence type="ECO:0000313" key="7">
    <source>
        <dbReference type="Proteomes" id="UP000007993"/>
    </source>
</evidence>
<dbReference type="Gene3D" id="3.30.428.10">
    <property type="entry name" value="HIT-like"/>
    <property type="match status" value="2"/>
</dbReference>
<dbReference type="GO" id="GO:0006012">
    <property type="term" value="P:galactose metabolic process"/>
    <property type="evidence" value="ECO:0007669"/>
    <property type="project" value="InterPro"/>
</dbReference>
<keyword evidence="3" id="KW-0119">Carbohydrate metabolism</keyword>
<accession>K5DCG1</accession>
<feature type="region of interest" description="Disordered" evidence="4">
    <location>
        <begin position="91"/>
        <end position="117"/>
    </location>
</feature>
<name>K5DCG1_RHOBT</name>
<dbReference type="RefSeq" id="WP_007333991.1">
    <property type="nucleotide sequence ID" value="NZ_AMCW01000133.1"/>
</dbReference>
<dbReference type="InterPro" id="IPR036265">
    <property type="entry name" value="HIT-like_sf"/>
</dbReference>
<dbReference type="EMBL" id="AMCW01000133">
    <property type="protein sequence ID" value="EKK00133.1"/>
    <property type="molecule type" value="Genomic_DNA"/>
</dbReference>
<evidence type="ECO:0000256" key="2">
    <source>
        <dbReference type="ARBA" id="ARBA00022695"/>
    </source>
</evidence>
<dbReference type="GO" id="GO:0008270">
    <property type="term" value="F:zinc ion binding"/>
    <property type="evidence" value="ECO:0007669"/>
    <property type="project" value="InterPro"/>
</dbReference>
<dbReference type="Proteomes" id="UP000007993">
    <property type="component" value="Unassembled WGS sequence"/>
</dbReference>
<evidence type="ECO:0000256" key="4">
    <source>
        <dbReference type="SAM" id="MobiDB-lite"/>
    </source>
</evidence>
<keyword evidence="1 6" id="KW-0808">Transferase</keyword>
<sequence length="466" mass="52319">MKTQQSGVNIDPRQISLSETSRTAEHSLPAEQSGLDTQSVADLQTERDNPAPTRSRPPATKTEFDRSTTTQRAEDLVDRLVDAEILDQPNQDGRYVDFPNESHVQTGRSRKDPISGSWTIFAPGRARRPDQFKSHRPKPDVSMDCPFCHGNENLTPASVWSAKLSEDEEAVPQSADWTVRVVPNLFPAIKPEGNTELKPTAADDEAETRLSPFAQSLFVEEIASGGHEVIIEAARHTRSLSELNLAEIALAFSAYAARMRHWRQQPGIQFISLFKNVGRDAGASLQHSHSQLIASNHLPHSVREVNKRMRSHFDRYGRCLQCDVLQAELERKERIVHQSDSLVAYCPHASRFPYLIRITSKMHVGCFEDLSVSMNEEVARLVLRSVRWLEAIIPGVAYNMMLHTGPAGDQHDNETHHWSLELAPRIGRLAGYELSSGGMINTVYPEAAADEFRHQARRSDPRHALR</sequence>
<proteinExistence type="predicted"/>
<dbReference type="PANTHER" id="PTHR42763">
    <property type="entry name" value="ADP-GLUCOSE PHOSPHORYLASE"/>
    <property type="match status" value="1"/>
</dbReference>
<feature type="domain" description="Galactose-1-phosphate uridyl transferase N-terminal" evidence="5">
    <location>
        <begin position="102"/>
        <end position="299"/>
    </location>
</feature>
<protein>
    <submittedName>
        <fullName evidence="6">Galactose-1-phosphate uridylyltransferase</fullName>
    </submittedName>
</protein>
<dbReference type="SUPFAM" id="SSF54197">
    <property type="entry name" value="HIT-like"/>
    <property type="match status" value="2"/>
</dbReference>